<reference evidence="1 2" key="1">
    <citation type="journal article" date="2012" name="J. Bacteriol.">
        <title>Complete genome sequence of strain 1860, a crenarchaeon of the genus pyrobaculum able to grow with various electron acceptors.</title>
        <authorList>
            <person name="Mardanov A.V."/>
            <person name="Gumerov V.M."/>
            <person name="Slobodkina G.B."/>
            <person name="Beletsky A.V."/>
            <person name="Bonch-Osmolovskaya E.A."/>
            <person name="Ravin N.V."/>
            <person name="Skryabin K.G."/>
        </authorList>
    </citation>
    <scope>NUCLEOTIDE SEQUENCE [LARGE SCALE GENOMIC DNA]</scope>
    <source>
        <strain evidence="1 2">1860</strain>
    </source>
</reference>
<sequence length="222" mass="23374">MNVTVFVVLAPLAMWMFPVYVPPNSTATIYASLPPGLCNATGVIHVSQLVAIACVNKALAPTTVSGYVAVEYPKPPPPPSVPAPEAPILAVAAGAAAAAGLSHVASNRRELLAAPLAPIVARIKRATGEDPARREILRVVEQLGAATLAQIAKATGKGWGAVQWHVYVLEREGRLRSIRIGPMTYYFTNPKKAAEVILASVDPDALPLEDREKLDFLAASAS</sequence>
<dbReference type="PANTHER" id="PTHR36216:SF1">
    <property type="entry name" value="HTH ARSR-TYPE DOMAIN-CONTAINING PROTEIN"/>
    <property type="match status" value="1"/>
</dbReference>
<dbReference type="AlphaFoldDB" id="G7VF42"/>
<proteinExistence type="predicted"/>
<dbReference type="CDD" id="cd00090">
    <property type="entry name" value="HTH_ARSR"/>
    <property type="match status" value="1"/>
</dbReference>
<dbReference type="STRING" id="1104324.P186_0197"/>
<evidence type="ECO:0000313" key="1">
    <source>
        <dbReference type="EMBL" id="AET31658.1"/>
    </source>
</evidence>
<organism evidence="1 2">
    <name type="scientific">Pyrobaculum ferrireducens</name>
    <dbReference type="NCBI Taxonomy" id="1104324"/>
    <lineage>
        <taxon>Archaea</taxon>
        <taxon>Thermoproteota</taxon>
        <taxon>Thermoprotei</taxon>
        <taxon>Thermoproteales</taxon>
        <taxon>Thermoproteaceae</taxon>
        <taxon>Pyrobaculum</taxon>
    </lineage>
</organism>
<dbReference type="KEGG" id="pyr:P186_0197"/>
<evidence type="ECO:0008006" key="3">
    <source>
        <dbReference type="Google" id="ProtNLM"/>
    </source>
</evidence>
<dbReference type="HOGENOM" id="CLU_1243066_0_0_2"/>
<dbReference type="eggNOG" id="arCOG00739">
    <property type="taxonomic scope" value="Archaea"/>
</dbReference>
<keyword evidence="2" id="KW-1185">Reference proteome</keyword>
<dbReference type="InterPro" id="IPR036390">
    <property type="entry name" value="WH_DNA-bd_sf"/>
</dbReference>
<dbReference type="InterPro" id="IPR011991">
    <property type="entry name" value="ArsR-like_HTH"/>
</dbReference>
<name>G7VF42_9CREN</name>
<dbReference type="GeneID" id="11595997"/>
<dbReference type="Proteomes" id="UP000005867">
    <property type="component" value="Chromosome"/>
</dbReference>
<dbReference type="SUPFAM" id="SSF46785">
    <property type="entry name" value="Winged helix' DNA-binding domain"/>
    <property type="match status" value="1"/>
</dbReference>
<dbReference type="InterPro" id="IPR036388">
    <property type="entry name" value="WH-like_DNA-bd_sf"/>
</dbReference>
<dbReference type="OrthoDB" id="28610at2157"/>
<dbReference type="EMBL" id="CP003098">
    <property type="protein sequence ID" value="AET31658.1"/>
    <property type="molecule type" value="Genomic_DNA"/>
</dbReference>
<dbReference type="BioCyc" id="PSP1104324:GJSN-190-MONOMER"/>
<dbReference type="Gene3D" id="1.10.10.10">
    <property type="entry name" value="Winged helix-like DNA-binding domain superfamily/Winged helix DNA-binding domain"/>
    <property type="match status" value="1"/>
</dbReference>
<dbReference type="PANTHER" id="PTHR36216">
    <property type="entry name" value="TRANSCRIPTIONAL REGULATOR, TRMB"/>
    <property type="match status" value="1"/>
</dbReference>
<gene>
    <name evidence="1" type="ORF">P186_0197</name>
</gene>
<accession>G7VF42</accession>
<evidence type="ECO:0000313" key="2">
    <source>
        <dbReference type="Proteomes" id="UP000005867"/>
    </source>
</evidence>
<dbReference type="RefSeq" id="WP_014287486.1">
    <property type="nucleotide sequence ID" value="NC_016645.1"/>
</dbReference>
<protein>
    <recommendedName>
        <fullName evidence="3">Transcriptional regulator, ArsR family</fullName>
    </recommendedName>
</protein>